<organism evidence="1 2">
    <name type="scientific">Pistacia integerrima</name>
    <dbReference type="NCBI Taxonomy" id="434235"/>
    <lineage>
        <taxon>Eukaryota</taxon>
        <taxon>Viridiplantae</taxon>
        <taxon>Streptophyta</taxon>
        <taxon>Embryophyta</taxon>
        <taxon>Tracheophyta</taxon>
        <taxon>Spermatophyta</taxon>
        <taxon>Magnoliopsida</taxon>
        <taxon>eudicotyledons</taxon>
        <taxon>Gunneridae</taxon>
        <taxon>Pentapetalae</taxon>
        <taxon>rosids</taxon>
        <taxon>malvids</taxon>
        <taxon>Sapindales</taxon>
        <taxon>Anacardiaceae</taxon>
        <taxon>Pistacia</taxon>
    </lineage>
</organism>
<proteinExistence type="predicted"/>
<protein>
    <submittedName>
        <fullName evidence="1">Uncharacterized protein</fullName>
    </submittedName>
</protein>
<evidence type="ECO:0000313" key="2">
    <source>
        <dbReference type="Proteomes" id="UP001163603"/>
    </source>
</evidence>
<gene>
    <name evidence="1" type="ORF">Pint_22997</name>
</gene>
<evidence type="ECO:0000313" key="1">
    <source>
        <dbReference type="EMBL" id="KAJ0037296.1"/>
    </source>
</evidence>
<name>A0ACC0YJ49_9ROSI</name>
<reference evidence="2" key="1">
    <citation type="journal article" date="2023" name="G3 (Bethesda)">
        <title>Genome assembly and association tests identify interacting loci associated with vigor, precocity, and sex in interspecific pistachio rootstocks.</title>
        <authorList>
            <person name="Palmer W."/>
            <person name="Jacygrad E."/>
            <person name="Sagayaradj S."/>
            <person name="Cavanaugh K."/>
            <person name="Han R."/>
            <person name="Bertier L."/>
            <person name="Beede B."/>
            <person name="Kafkas S."/>
            <person name="Golino D."/>
            <person name="Preece J."/>
            <person name="Michelmore R."/>
        </authorList>
    </citation>
    <scope>NUCLEOTIDE SEQUENCE [LARGE SCALE GENOMIC DNA]</scope>
</reference>
<dbReference type="EMBL" id="CM047741">
    <property type="protein sequence ID" value="KAJ0037296.1"/>
    <property type="molecule type" value="Genomic_DNA"/>
</dbReference>
<accession>A0ACC0YJ49</accession>
<dbReference type="Proteomes" id="UP001163603">
    <property type="component" value="Chromosome 6"/>
</dbReference>
<comment type="caution">
    <text evidence="1">The sequence shown here is derived from an EMBL/GenBank/DDBJ whole genome shotgun (WGS) entry which is preliminary data.</text>
</comment>
<sequence>METGCVWLRSMRAGASSVFLMKPPTLSSSAKTLFMNPYHYLRPSFFQPLNPPPVPFLSIFSPTSRPLSTTTRSAPNSVISFDDFCSDAGNCVDGSVSPQKKGSKVLLKGMRYPELQQWVQSHGFRSGQALMLWKRLYGNNIWAHCIDEMEGLNKDFKKMLSEHAEFKALSLKDIYTASDGTKKIRTMHYIKNLLIDFETHRRFQILFTLDDGLVIETVIIPCDRGRTTVCVSSQVGCAMNCQMGLKRHLTTAEIVEQAVFARRLLSSEVGSISNVVFMGMGEPLHNVGNVLKASDIMVHEQGLHFSPRKVTVSTSGLVPQLKRFLHESNCALAVSLNATTDEVRNWIMPINRKYKLGLLLETLREELHFKHNYKVLFEYVMLAGINDSMDDAKRLIDLVQGIPCKINLISFNPHAGSQFRPTSEEKIIEFRNVLAEAGCVVFLRLSRGDDQMAACGQLGKPGAIQAPLLHVPEQFQTAINTSL</sequence>
<keyword evidence="2" id="KW-1185">Reference proteome</keyword>